<dbReference type="SUPFAM" id="SSF88659">
    <property type="entry name" value="Sigma3 and sigma4 domains of RNA polymerase sigma factors"/>
    <property type="match status" value="1"/>
</dbReference>
<dbReference type="PANTHER" id="PTHR47756">
    <property type="entry name" value="BLL6612 PROTEIN-RELATED"/>
    <property type="match status" value="1"/>
</dbReference>
<dbReference type="SUPFAM" id="SSF88946">
    <property type="entry name" value="Sigma2 domain of RNA polymerase sigma factors"/>
    <property type="match status" value="1"/>
</dbReference>
<dbReference type="Gene3D" id="1.10.1740.10">
    <property type="match status" value="1"/>
</dbReference>
<dbReference type="InterPro" id="IPR013324">
    <property type="entry name" value="RNA_pol_sigma_r3/r4-like"/>
</dbReference>
<feature type="domain" description="RNA polymerase sigma factor 70 region 4 type 2" evidence="2">
    <location>
        <begin position="115"/>
        <end position="167"/>
    </location>
</feature>
<gene>
    <name evidence="4" type="ORF">ABID47_002531</name>
</gene>
<dbReference type="Gene3D" id="1.10.10.10">
    <property type="entry name" value="Winged helix-like DNA-binding domain superfamily/Winged helix DNA-binding domain"/>
    <property type="match status" value="1"/>
</dbReference>
<dbReference type="InterPro" id="IPR014284">
    <property type="entry name" value="RNA_pol_sigma-70_dom"/>
</dbReference>
<dbReference type="InterPro" id="IPR036388">
    <property type="entry name" value="WH-like_DNA-bd_sf"/>
</dbReference>
<reference evidence="4 5" key="1">
    <citation type="submission" date="2024-06" db="EMBL/GenBank/DDBJ databases">
        <title>Genomic Encyclopedia of Type Strains, Phase IV (KMG-IV): sequencing the most valuable type-strain genomes for metagenomic binning, comparative biology and taxonomic classification.</title>
        <authorList>
            <person name="Goeker M."/>
        </authorList>
    </citation>
    <scope>NUCLEOTIDE SEQUENCE [LARGE SCALE GENOMIC DNA]</scope>
    <source>
        <strain evidence="4 5">DSM 17253</strain>
    </source>
</reference>
<evidence type="ECO:0000313" key="5">
    <source>
        <dbReference type="Proteomes" id="UP001549098"/>
    </source>
</evidence>
<accession>A0ABV2F2E2</accession>
<feature type="domain" description="RNA polymerase sigma-70 region 2" evidence="1">
    <location>
        <begin position="19"/>
        <end position="79"/>
    </location>
</feature>
<dbReference type="NCBIfam" id="TIGR02937">
    <property type="entry name" value="sigma70-ECF"/>
    <property type="match status" value="1"/>
</dbReference>
<dbReference type="InterPro" id="IPR046531">
    <property type="entry name" value="DUF6596"/>
</dbReference>
<feature type="domain" description="DUF6596" evidence="3">
    <location>
        <begin position="185"/>
        <end position="285"/>
    </location>
</feature>
<keyword evidence="5" id="KW-1185">Reference proteome</keyword>
<evidence type="ECO:0000313" key="4">
    <source>
        <dbReference type="EMBL" id="MET3545920.1"/>
    </source>
</evidence>
<dbReference type="Pfam" id="PF04542">
    <property type="entry name" value="Sigma70_r2"/>
    <property type="match status" value="1"/>
</dbReference>
<dbReference type="InterPro" id="IPR007627">
    <property type="entry name" value="RNA_pol_sigma70_r2"/>
</dbReference>
<dbReference type="EMBL" id="JBEPLV010000002">
    <property type="protein sequence ID" value="MET3545920.1"/>
    <property type="molecule type" value="Genomic_DNA"/>
</dbReference>
<protein>
    <submittedName>
        <fullName evidence="4">RNA polymerase sigma factor (Sigma-70 family)</fullName>
    </submittedName>
</protein>
<evidence type="ECO:0000259" key="3">
    <source>
        <dbReference type="Pfam" id="PF20239"/>
    </source>
</evidence>
<evidence type="ECO:0000259" key="2">
    <source>
        <dbReference type="Pfam" id="PF08281"/>
    </source>
</evidence>
<dbReference type="PANTHER" id="PTHR47756:SF1">
    <property type="entry name" value="BLL0085 PROTEIN"/>
    <property type="match status" value="1"/>
</dbReference>
<dbReference type="InterPro" id="IPR013249">
    <property type="entry name" value="RNA_pol_sigma70_r4_t2"/>
</dbReference>
<dbReference type="Pfam" id="PF08281">
    <property type="entry name" value="Sigma70_r4_2"/>
    <property type="match status" value="1"/>
</dbReference>
<evidence type="ECO:0000259" key="1">
    <source>
        <dbReference type="Pfam" id="PF04542"/>
    </source>
</evidence>
<name>A0ABV2F2E2_9BACL</name>
<dbReference type="Proteomes" id="UP001549098">
    <property type="component" value="Unassembled WGS sequence"/>
</dbReference>
<dbReference type="RefSeq" id="WP_354497121.1">
    <property type="nucleotide sequence ID" value="NZ_JBEPLV010000002.1"/>
</dbReference>
<proteinExistence type="predicted"/>
<dbReference type="InterPro" id="IPR013325">
    <property type="entry name" value="RNA_pol_sigma_r2"/>
</dbReference>
<dbReference type="Pfam" id="PF20239">
    <property type="entry name" value="DUF6596"/>
    <property type="match status" value="1"/>
</dbReference>
<sequence>MTSSQTHRTIDAIWRIESPKLIAGLTRMVRDVGLAEDLAQDALVIALQRWPESGIPDNPGAWLMTAAKRRAIDLLRRNKLRDEKYAEMAQTTELYTEDDLERNMDGEIGDDLLRLIFMTCHPVLSQDARVALTLRLLCGLTTDEIARSFLTAESTIAQRIVRAKRTLSSRKVPFEVPAGEELQKRLSAVLEVIYLMFNEGYSATTGDHWLRPLLCQEALRLGRVLAEIAPEEPEVHGLVALMEIQSSRFKTRVSASGEPVLLMDQNRAQWDRLLIRRGLAALERCRKLGRPLGPYALQAAISACHAQAPAAADTDWARIAALYEALSRVAPSPIVELNRAVAISMAFGPAFGLQLVDELMHEPALTEYHLLPSVRGDLLAKLGRMGEARSEFERAAAMTRNSREQQLLLKRAAECGGSPN</sequence>
<comment type="caution">
    <text evidence="4">The sequence shown here is derived from an EMBL/GenBank/DDBJ whole genome shotgun (WGS) entry which is preliminary data.</text>
</comment>
<organism evidence="4 5">
    <name type="scientific">Paenibacillus favisporus</name>
    <dbReference type="NCBI Taxonomy" id="221028"/>
    <lineage>
        <taxon>Bacteria</taxon>
        <taxon>Bacillati</taxon>
        <taxon>Bacillota</taxon>
        <taxon>Bacilli</taxon>
        <taxon>Bacillales</taxon>
        <taxon>Paenibacillaceae</taxon>
        <taxon>Paenibacillus</taxon>
    </lineage>
</organism>